<dbReference type="AlphaFoldDB" id="A0A150WBZ7"/>
<evidence type="ECO:0000256" key="1">
    <source>
        <dbReference type="SAM" id="SignalP"/>
    </source>
</evidence>
<proteinExistence type="predicted"/>
<name>A0A150WBZ7_BDEBC</name>
<dbReference type="RefSeq" id="WP_063245193.1">
    <property type="nucleotide sequence ID" value="NZ_LUKF01000020.1"/>
</dbReference>
<organism evidence="2 3">
    <name type="scientific">Bdellovibrio bacteriovorus</name>
    <dbReference type="NCBI Taxonomy" id="959"/>
    <lineage>
        <taxon>Bacteria</taxon>
        <taxon>Pseudomonadati</taxon>
        <taxon>Bdellovibrionota</taxon>
        <taxon>Bdellovibrionia</taxon>
        <taxon>Bdellovibrionales</taxon>
        <taxon>Pseudobdellovibrionaceae</taxon>
        <taxon>Bdellovibrio</taxon>
    </lineage>
</organism>
<dbReference type="Proteomes" id="UP000075391">
    <property type="component" value="Unassembled WGS sequence"/>
</dbReference>
<dbReference type="EMBL" id="LUKF01000020">
    <property type="protein sequence ID" value="KYG60431.1"/>
    <property type="molecule type" value="Genomic_DNA"/>
</dbReference>
<accession>A0A150WBZ7</accession>
<protein>
    <submittedName>
        <fullName evidence="2">Uncharacterized protein</fullName>
    </submittedName>
</protein>
<feature type="signal peptide" evidence="1">
    <location>
        <begin position="1"/>
        <end position="18"/>
    </location>
</feature>
<gene>
    <name evidence="2" type="ORF">AZI85_13265</name>
</gene>
<reference evidence="2 3" key="1">
    <citation type="submission" date="2016-03" db="EMBL/GenBank/DDBJ databases">
        <authorList>
            <person name="Ploux O."/>
        </authorList>
    </citation>
    <scope>NUCLEOTIDE SEQUENCE [LARGE SCALE GENOMIC DNA]</scope>
    <source>
        <strain evidence="2 3">BER2</strain>
    </source>
</reference>
<evidence type="ECO:0000313" key="3">
    <source>
        <dbReference type="Proteomes" id="UP000075391"/>
    </source>
</evidence>
<comment type="caution">
    <text evidence="2">The sequence shown here is derived from an EMBL/GenBank/DDBJ whole genome shotgun (WGS) entry which is preliminary data.</text>
</comment>
<evidence type="ECO:0000313" key="2">
    <source>
        <dbReference type="EMBL" id="KYG60431.1"/>
    </source>
</evidence>
<sequence>MKIPLMTAFFLLSSTAQATVNGPAEMGVYVGKTDKNAPCELEISRVYREGTIESIFTLRLSAKVNGENFVLAVPPELKEESGEVLNSHKFVGLNPSTTGARALVVKFERDPKSKAYLDEYILLDHQPRSGRAVKSVATGCYGLKLRK</sequence>
<feature type="chain" id="PRO_5007572666" evidence="1">
    <location>
        <begin position="19"/>
        <end position="147"/>
    </location>
</feature>
<keyword evidence="1" id="KW-0732">Signal</keyword>